<dbReference type="GO" id="GO:0046872">
    <property type="term" value="F:metal ion binding"/>
    <property type="evidence" value="ECO:0007669"/>
    <property type="project" value="UniProtKB-KW"/>
</dbReference>
<feature type="binding site" evidence="5">
    <location>
        <position position="152"/>
    </location>
    <ligand>
        <name>molybdate</name>
        <dbReference type="ChEBI" id="CHEBI:36264"/>
    </ligand>
</feature>
<dbReference type="CDD" id="cd13537">
    <property type="entry name" value="PBP2_YvgL_like"/>
    <property type="match status" value="1"/>
</dbReference>
<dbReference type="GO" id="GO:0030973">
    <property type="term" value="F:molybdate ion binding"/>
    <property type="evidence" value="ECO:0007669"/>
    <property type="project" value="UniProtKB-ARBA"/>
</dbReference>
<dbReference type="AlphaFoldDB" id="A0A9X4GZK5"/>
<evidence type="ECO:0000256" key="1">
    <source>
        <dbReference type="ARBA" id="ARBA00009175"/>
    </source>
</evidence>
<feature type="signal peptide" evidence="6">
    <location>
        <begin position="1"/>
        <end position="19"/>
    </location>
</feature>
<evidence type="ECO:0000313" key="8">
    <source>
        <dbReference type="Proteomes" id="UP001154312"/>
    </source>
</evidence>
<keyword evidence="2 5" id="KW-0500">Molybdenum</keyword>
<sequence length="267" mass="29068">MRRWQVFLGVVFFSLAVLTGCTGGKEQTPAKAEPVNLVVSAAASLKDAMEELKNVYAAQRPNVNISYNFAASGTLQKQIEEGAPVDIFISAGKPQMSNLDQRGLIVHNSVKDLLGNELVLIAPKDSSLSSIEGLTGGSVARISIGIPETVPAGEYAREALTTLNLWDKLQAKILLAKDVRQVITYVETDNVDAGFVYRSDAVAGKNIKIIAAVPSGLHKNIVYPVAILNSSKHQKEAEEFVNYLQSEEASQVFEKYCFKKLRNDSRV</sequence>
<evidence type="ECO:0000313" key="7">
    <source>
        <dbReference type="EMBL" id="MDF9408902.1"/>
    </source>
</evidence>
<dbReference type="InterPro" id="IPR005950">
    <property type="entry name" value="ModA"/>
</dbReference>
<dbReference type="Gene3D" id="3.40.190.10">
    <property type="entry name" value="Periplasmic binding protein-like II"/>
    <property type="match status" value="2"/>
</dbReference>
<evidence type="ECO:0000256" key="3">
    <source>
        <dbReference type="ARBA" id="ARBA00022723"/>
    </source>
</evidence>
<keyword evidence="3 5" id="KW-0479">Metal-binding</keyword>
<evidence type="ECO:0000256" key="2">
    <source>
        <dbReference type="ARBA" id="ARBA00022505"/>
    </source>
</evidence>
<feature type="binding site" evidence="5">
    <location>
        <position position="44"/>
    </location>
    <ligand>
        <name>molybdate</name>
        <dbReference type="ChEBI" id="CHEBI:36264"/>
    </ligand>
</feature>
<dbReference type="InterPro" id="IPR050682">
    <property type="entry name" value="ModA/WtpA"/>
</dbReference>
<protein>
    <submittedName>
        <fullName evidence="7">Molybdate ABC transporter substrate-binding protein</fullName>
    </submittedName>
</protein>
<dbReference type="EMBL" id="JAKOAV010000020">
    <property type="protein sequence ID" value="MDF9408902.1"/>
    <property type="molecule type" value="Genomic_DNA"/>
</dbReference>
<gene>
    <name evidence="7" type="primary">modA</name>
    <name evidence="7" type="ORF">L7E55_11125</name>
</gene>
<proteinExistence type="inferred from homology"/>
<name>A0A9X4GZK5_9FIRM</name>
<evidence type="ECO:0000256" key="4">
    <source>
        <dbReference type="ARBA" id="ARBA00022729"/>
    </source>
</evidence>
<reference evidence="7" key="1">
    <citation type="submission" date="2022-02" db="EMBL/GenBank/DDBJ databases">
        <authorList>
            <person name="Leng L."/>
        </authorList>
    </citation>
    <scope>NUCLEOTIDE SEQUENCE</scope>
    <source>
        <strain evidence="7">JI</strain>
    </source>
</reference>
<accession>A0A9X4GZK5</accession>
<dbReference type="FunFam" id="3.40.190.10:FF:000035">
    <property type="entry name" value="Molybdate ABC transporter substrate-binding protein"/>
    <property type="match status" value="1"/>
</dbReference>
<dbReference type="Pfam" id="PF13531">
    <property type="entry name" value="SBP_bac_11"/>
    <property type="match status" value="1"/>
</dbReference>
<keyword evidence="4 6" id="KW-0732">Signal</keyword>
<dbReference type="PIRSF" id="PIRSF004846">
    <property type="entry name" value="ModA"/>
    <property type="match status" value="1"/>
</dbReference>
<feature type="binding site" evidence="5">
    <location>
        <position position="179"/>
    </location>
    <ligand>
        <name>molybdate</name>
        <dbReference type="ChEBI" id="CHEBI:36264"/>
    </ligand>
</feature>
<evidence type="ECO:0000256" key="5">
    <source>
        <dbReference type="PIRSR" id="PIRSR004846-1"/>
    </source>
</evidence>
<comment type="similarity">
    <text evidence="1">Belongs to the bacterial solute-binding protein ModA family.</text>
</comment>
<dbReference type="NCBIfam" id="TIGR01256">
    <property type="entry name" value="modA"/>
    <property type="match status" value="1"/>
</dbReference>
<comment type="caution">
    <text evidence="7">The sequence shown here is derived from an EMBL/GenBank/DDBJ whole genome shotgun (WGS) entry which is preliminary data.</text>
</comment>
<feature type="chain" id="PRO_5040838360" evidence="6">
    <location>
        <begin position="20"/>
        <end position="267"/>
    </location>
</feature>
<feature type="binding site" evidence="5">
    <location>
        <position position="197"/>
    </location>
    <ligand>
        <name>molybdate</name>
        <dbReference type="ChEBI" id="CHEBI:36264"/>
    </ligand>
</feature>
<dbReference type="RefSeq" id="WP_277444308.1">
    <property type="nucleotide sequence ID" value="NZ_JAKOAV010000020.1"/>
</dbReference>
<dbReference type="PANTHER" id="PTHR30632">
    <property type="entry name" value="MOLYBDATE-BINDING PERIPLASMIC PROTEIN"/>
    <property type="match status" value="1"/>
</dbReference>
<dbReference type="SUPFAM" id="SSF53850">
    <property type="entry name" value="Periplasmic binding protein-like II"/>
    <property type="match status" value="1"/>
</dbReference>
<organism evidence="7 8">
    <name type="scientific">Pelotomaculum isophthalicicum JI</name>
    <dbReference type="NCBI Taxonomy" id="947010"/>
    <lineage>
        <taxon>Bacteria</taxon>
        <taxon>Bacillati</taxon>
        <taxon>Bacillota</taxon>
        <taxon>Clostridia</taxon>
        <taxon>Eubacteriales</taxon>
        <taxon>Desulfotomaculaceae</taxon>
        <taxon>Pelotomaculum</taxon>
    </lineage>
</organism>
<dbReference type="InterPro" id="IPR041879">
    <property type="entry name" value="YvgL-like_PBP2"/>
</dbReference>
<dbReference type="PROSITE" id="PS51257">
    <property type="entry name" value="PROKAR_LIPOPROTEIN"/>
    <property type="match status" value="1"/>
</dbReference>
<dbReference type="Proteomes" id="UP001154312">
    <property type="component" value="Unassembled WGS sequence"/>
</dbReference>
<keyword evidence="8" id="KW-1185">Reference proteome</keyword>
<dbReference type="PANTHER" id="PTHR30632:SF0">
    <property type="entry name" value="SULFATE-BINDING PROTEIN"/>
    <property type="match status" value="1"/>
</dbReference>
<dbReference type="GO" id="GO:0015689">
    <property type="term" value="P:molybdate ion transport"/>
    <property type="evidence" value="ECO:0007669"/>
    <property type="project" value="InterPro"/>
</dbReference>
<evidence type="ECO:0000256" key="6">
    <source>
        <dbReference type="SAM" id="SignalP"/>
    </source>
</evidence>
<feature type="binding site" evidence="5">
    <location>
        <position position="72"/>
    </location>
    <ligand>
        <name>molybdate</name>
        <dbReference type="ChEBI" id="CHEBI:36264"/>
    </ligand>
</feature>
<dbReference type="GO" id="GO:1901359">
    <property type="term" value="F:tungstate binding"/>
    <property type="evidence" value="ECO:0007669"/>
    <property type="project" value="UniProtKB-ARBA"/>
</dbReference>